<evidence type="ECO:0008006" key="6">
    <source>
        <dbReference type="Google" id="ProtNLM"/>
    </source>
</evidence>
<feature type="compositionally biased region" description="Polar residues" evidence="3">
    <location>
        <begin position="25"/>
        <end position="41"/>
    </location>
</feature>
<sequence length="418" mass="45143">MSDLSSNTNMDAPPPPIKRSRGSSEETTLTTTPVSSGQSSIVGAPQANLPSSQPVYSPTVAAAIIEAARRYEYEAIRRNNEARARLEIAKEDVDSAVNAAKRAQDRLRDAEQTAAAAAQSCKAAREYVAQWEEKFPEIAARITPVAAAAENDDHSNKHVSFAPLHSSLGHSHEEGVPSSAASAGSLSASTPGTQRKIRRKRIRVAEHGWGTYEGMLDSLTGEPQGRGTVTWENGGKYSGDWVDGKAHGHGVMDYSNGDKYEGDWKEGSRYGHGTHHFKDGGVYCGQWRNAAPHGQGKMTLGNGSHYVGAWKDGKWHGHGIVRPVNGGEWEGVFACGKCTTGTLRRPNGEIEIGRYDSVNPDDVKEGVWWSVDRTSIWSVVNGDKVEEIDVQEAMEIANRLGIDLPKDVVVDGNASTEV</sequence>
<feature type="compositionally biased region" description="Low complexity" evidence="3">
    <location>
        <begin position="178"/>
        <end position="189"/>
    </location>
</feature>
<protein>
    <recommendedName>
        <fullName evidence="6">MORN repeat-containing protein</fullName>
    </recommendedName>
</protein>
<keyword evidence="1" id="KW-0677">Repeat</keyword>
<dbReference type="Pfam" id="PF02493">
    <property type="entry name" value="MORN"/>
    <property type="match status" value="5"/>
</dbReference>
<proteinExistence type="predicted"/>
<feature type="compositionally biased region" description="Polar residues" evidence="3">
    <location>
        <begin position="1"/>
        <end position="10"/>
    </location>
</feature>
<reference evidence="4 5" key="1">
    <citation type="journal article" date="2020" name="G3 (Bethesda)">
        <title>Improved Reference Genome for Cyclotella cryptica CCMP332, a Model for Cell Wall Morphogenesis, Salinity Adaptation, and Lipid Production in Diatoms (Bacillariophyta).</title>
        <authorList>
            <person name="Roberts W.R."/>
            <person name="Downey K.M."/>
            <person name="Ruck E.C."/>
            <person name="Traller J.C."/>
            <person name="Alverson A.J."/>
        </authorList>
    </citation>
    <scope>NUCLEOTIDE SEQUENCE [LARGE SCALE GENOMIC DNA]</scope>
    <source>
        <strain evidence="4 5">CCMP332</strain>
    </source>
</reference>
<keyword evidence="2" id="KW-0175">Coiled coil</keyword>
<feature type="region of interest" description="Disordered" evidence="3">
    <location>
        <begin position="149"/>
        <end position="202"/>
    </location>
</feature>
<evidence type="ECO:0000313" key="4">
    <source>
        <dbReference type="EMBL" id="KAL3786138.1"/>
    </source>
</evidence>
<evidence type="ECO:0000313" key="5">
    <source>
        <dbReference type="Proteomes" id="UP001516023"/>
    </source>
</evidence>
<dbReference type="Proteomes" id="UP001516023">
    <property type="component" value="Unassembled WGS sequence"/>
</dbReference>
<dbReference type="AlphaFoldDB" id="A0ABD3PEH3"/>
<dbReference type="SUPFAM" id="SSF82185">
    <property type="entry name" value="Histone H3 K4-specific methyltransferase SET7/9 N-terminal domain"/>
    <property type="match status" value="2"/>
</dbReference>
<name>A0ABD3PEH3_9STRA</name>
<evidence type="ECO:0000256" key="1">
    <source>
        <dbReference type="ARBA" id="ARBA00022737"/>
    </source>
</evidence>
<gene>
    <name evidence="4" type="ORF">HJC23_010712</name>
</gene>
<organism evidence="4 5">
    <name type="scientific">Cyclotella cryptica</name>
    <dbReference type="NCBI Taxonomy" id="29204"/>
    <lineage>
        <taxon>Eukaryota</taxon>
        <taxon>Sar</taxon>
        <taxon>Stramenopiles</taxon>
        <taxon>Ochrophyta</taxon>
        <taxon>Bacillariophyta</taxon>
        <taxon>Coscinodiscophyceae</taxon>
        <taxon>Thalassiosirophycidae</taxon>
        <taxon>Stephanodiscales</taxon>
        <taxon>Stephanodiscaceae</taxon>
        <taxon>Cyclotella</taxon>
    </lineage>
</organism>
<dbReference type="InterPro" id="IPR003409">
    <property type="entry name" value="MORN"/>
</dbReference>
<comment type="caution">
    <text evidence="4">The sequence shown here is derived from an EMBL/GenBank/DDBJ whole genome shotgun (WGS) entry which is preliminary data.</text>
</comment>
<feature type="region of interest" description="Disordered" evidence="3">
    <location>
        <begin position="1"/>
        <end position="55"/>
    </location>
</feature>
<dbReference type="PANTHER" id="PTHR23084:SF263">
    <property type="entry name" value="MORN REPEAT-CONTAINING PROTEIN 1"/>
    <property type="match status" value="1"/>
</dbReference>
<dbReference type="Gene3D" id="2.20.110.10">
    <property type="entry name" value="Histone H3 K4-specific methyltransferase SET7/9 N-terminal domain"/>
    <property type="match status" value="2"/>
</dbReference>
<keyword evidence="5" id="KW-1185">Reference proteome</keyword>
<evidence type="ECO:0000256" key="3">
    <source>
        <dbReference type="SAM" id="MobiDB-lite"/>
    </source>
</evidence>
<dbReference type="PANTHER" id="PTHR23084">
    <property type="entry name" value="PHOSPHATIDYLINOSITOL-4-PHOSPHATE 5-KINASE RELATED"/>
    <property type="match status" value="1"/>
</dbReference>
<evidence type="ECO:0000256" key="2">
    <source>
        <dbReference type="SAM" id="Coils"/>
    </source>
</evidence>
<dbReference type="EMBL" id="JABMIG020000201">
    <property type="protein sequence ID" value="KAL3786138.1"/>
    <property type="molecule type" value="Genomic_DNA"/>
</dbReference>
<dbReference type="SMART" id="SM00698">
    <property type="entry name" value="MORN"/>
    <property type="match status" value="5"/>
</dbReference>
<accession>A0ABD3PEH3</accession>
<feature type="coiled-coil region" evidence="2">
    <location>
        <begin position="79"/>
        <end position="120"/>
    </location>
</feature>